<dbReference type="InterPro" id="IPR000792">
    <property type="entry name" value="Tscrpt_reg_LuxR_C"/>
</dbReference>
<name>A0ABX8BFH5_9ACTN</name>
<dbReference type="SUPFAM" id="SSF46894">
    <property type="entry name" value="C-terminal effector domain of the bipartite response regulators"/>
    <property type="match status" value="1"/>
</dbReference>
<proteinExistence type="predicted"/>
<keyword evidence="3" id="KW-0238">DNA-binding</keyword>
<reference evidence="9 10" key="1">
    <citation type="submission" date="2021-05" db="EMBL/GenBank/DDBJ databases">
        <title>Direct Submission.</title>
        <authorList>
            <person name="Li K."/>
            <person name="Gao J."/>
        </authorList>
    </citation>
    <scope>NUCLEOTIDE SEQUENCE [LARGE SCALE GENOMIC DNA]</scope>
    <source>
        <strain evidence="9 10">Mg02</strain>
    </source>
</reference>
<dbReference type="PANTHER" id="PTHR43214:SF24">
    <property type="entry name" value="TRANSCRIPTIONAL REGULATORY PROTEIN NARL-RELATED"/>
    <property type="match status" value="1"/>
</dbReference>
<dbReference type="Pfam" id="PF00072">
    <property type="entry name" value="Response_reg"/>
    <property type="match status" value="1"/>
</dbReference>
<evidence type="ECO:0000256" key="2">
    <source>
        <dbReference type="ARBA" id="ARBA00023015"/>
    </source>
</evidence>
<organism evidence="9 10">
    <name type="scientific">Nocardiopsis changdeensis</name>
    <dbReference type="NCBI Taxonomy" id="2831969"/>
    <lineage>
        <taxon>Bacteria</taxon>
        <taxon>Bacillati</taxon>
        <taxon>Actinomycetota</taxon>
        <taxon>Actinomycetes</taxon>
        <taxon>Streptosporangiales</taxon>
        <taxon>Nocardiopsidaceae</taxon>
        <taxon>Nocardiopsis</taxon>
    </lineage>
</organism>
<dbReference type="InterPro" id="IPR016032">
    <property type="entry name" value="Sig_transdc_resp-reg_C-effctor"/>
</dbReference>
<feature type="domain" description="HTH luxR-type" evidence="7">
    <location>
        <begin position="269"/>
        <end position="334"/>
    </location>
</feature>
<feature type="compositionally biased region" description="Basic residues" evidence="6">
    <location>
        <begin position="1"/>
        <end position="10"/>
    </location>
</feature>
<dbReference type="SMART" id="SM00448">
    <property type="entry name" value="REC"/>
    <property type="match status" value="1"/>
</dbReference>
<keyword evidence="2" id="KW-0805">Transcription regulation</keyword>
<dbReference type="Pfam" id="PF00196">
    <property type="entry name" value="GerE"/>
    <property type="match status" value="1"/>
</dbReference>
<evidence type="ECO:0000256" key="3">
    <source>
        <dbReference type="ARBA" id="ARBA00023125"/>
    </source>
</evidence>
<dbReference type="PROSITE" id="PS50043">
    <property type="entry name" value="HTH_LUXR_2"/>
    <property type="match status" value="1"/>
</dbReference>
<keyword evidence="10" id="KW-1185">Reference proteome</keyword>
<evidence type="ECO:0000313" key="9">
    <source>
        <dbReference type="EMBL" id="QUX20814.1"/>
    </source>
</evidence>
<feature type="domain" description="Response regulatory" evidence="8">
    <location>
        <begin position="117"/>
        <end position="233"/>
    </location>
</feature>
<evidence type="ECO:0000259" key="8">
    <source>
        <dbReference type="PROSITE" id="PS50110"/>
    </source>
</evidence>
<gene>
    <name evidence="9" type="ORF">KGD84_20310</name>
</gene>
<accession>A0ABX8BFH5</accession>
<dbReference type="PANTHER" id="PTHR43214">
    <property type="entry name" value="TWO-COMPONENT RESPONSE REGULATOR"/>
    <property type="match status" value="1"/>
</dbReference>
<dbReference type="InterPro" id="IPR039420">
    <property type="entry name" value="WalR-like"/>
</dbReference>
<dbReference type="EMBL" id="CP074133">
    <property type="protein sequence ID" value="QUX20814.1"/>
    <property type="molecule type" value="Genomic_DNA"/>
</dbReference>
<keyword evidence="4" id="KW-0804">Transcription</keyword>
<dbReference type="SMART" id="SM00421">
    <property type="entry name" value="HTH_LUXR"/>
    <property type="match status" value="1"/>
</dbReference>
<evidence type="ECO:0000256" key="1">
    <source>
        <dbReference type="ARBA" id="ARBA00022553"/>
    </source>
</evidence>
<feature type="compositionally biased region" description="Low complexity" evidence="6">
    <location>
        <begin position="53"/>
        <end position="70"/>
    </location>
</feature>
<dbReference type="PROSITE" id="PS00622">
    <property type="entry name" value="HTH_LUXR_1"/>
    <property type="match status" value="1"/>
</dbReference>
<dbReference type="InterPro" id="IPR058245">
    <property type="entry name" value="NreC/VraR/RcsB-like_REC"/>
</dbReference>
<evidence type="ECO:0000256" key="6">
    <source>
        <dbReference type="SAM" id="MobiDB-lite"/>
    </source>
</evidence>
<feature type="modified residue" description="4-aspartylphosphate" evidence="5">
    <location>
        <position position="168"/>
    </location>
</feature>
<evidence type="ECO:0000259" key="7">
    <source>
        <dbReference type="PROSITE" id="PS50043"/>
    </source>
</evidence>
<dbReference type="PRINTS" id="PR00038">
    <property type="entry name" value="HTHLUXR"/>
</dbReference>
<dbReference type="CDD" id="cd06170">
    <property type="entry name" value="LuxR_C_like"/>
    <property type="match status" value="1"/>
</dbReference>
<evidence type="ECO:0000256" key="4">
    <source>
        <dbReference type="ARBA" id="ARBA00023163"/>
    </source>
</evidence>
<dbReference type="PROSITE" id="PS50110">
    <property type="entry name" value="RESPONSE_REGULATORY"/>
    <property type="match status" value="1"/>
</dbReference>
<protein>
    <submittedName>
        <fullName evidence="9">Response regulator transcription factor</fullName>
    </submittedName>
</protein>
<evidence type="ECO:0000313" key="10">
    <source>
        <dbReference type="Proteomes" id="UP000676079"/>
    </source>
</evidence>
<dbReference type="CDD" id="cd17535">
    <property type="entry name" value="REC_NarL-like"/>
    <property type="match status" value="1"/>
</dbReference>
<dbReference type="InterPro" id="IPR001789">
    <property type="entry name" value="Sig_transdc_resp-reg_receiver"/>
</dbReference>
<evidence type="ECO:0000256" key="5">
    <source>
        <dbReference type="PROSITE-ProRule" id="PRU00169"/>
    </source>
</evidence>
<keyword evidence="1 5" id="KW-0597">Phosphoprotein</keyword>
<sequence length="344" mass="35804">MARTGPRRPRIAVPHDRRVAGEDHLRAAHERAQARAGGAGDPRVRPRGRRAVGARLQPPGRRRAPGPGNRARAHRCRRARAAAGGHHRVRWRGRPVRGGGEGPVAALTGGSGEPAVRVLIVDDEALMRAGLRLMVDGTDGIAVVGEASDGAGAVAQVAALDPDVVLMDVRMPGTDGLEAVRELRAAGSRARVIVLTAFDTDDYLLEALRGGAVSFLLKESPPETVVTAIHDAARGRPVFSPSVLSRLVALAAANGGTGGGAAEAADPDPAGPPGYVTSREWEVGRLVAEGRTNAEIAEELGLSVATVKTHLGNLYAKLHVTNRVQLAIRVLEHTARAPGGPPPG</sequence>
<dbReference type="SUPFAM" id="SSF52172">
    <property type="entry name" value="CheY-like"/>
    <property type="match status" value="1"/>
</dbReference>
<feature type="compositionally biased region" description="Basic and acidic residues" evidence="6">
    <location>
        <begin position="13"/>
        <end position="33"/>
    </location>
</feature>
<dbReference type="InterPro" id="IPR011006">
    <property type="entry name" value="CheY-like_superfamily"/>
</dbReference>
<dbReference type="Gene3D" id="3.40.50.2300">
    <property type="match status" value="1"/>
</dbReference>
<dbReference type="Proteomes" id="UP000676079">
    <property type="component" value="Chromosome"/>
</dbReference>
<feature type="region of interest" description="Disordered" evidence="6">
    <location>
        <begin position="1"/>
        <end position="74"/>
    </location>
</feature>